<evidence type="ECO:0000313" key="6">
    <source>
        <dbReference type="Proteomes" id="UP000286260"/>
    </source>
</evidence>
<name>A0A3E4ZQX9_9BACT</name>
<evidence type="ECO:0000313" key="4">
    <source>
        <dbReference type="EMBL" id="MTV02229.1"/>
    </source>
</evidence>
<feature type="domain" description="Glycosyl transferase family 1" evidence="1">
    <location>
        <begin position="227"/>
        <end position="370"/>
    </location>
</feature>
<dbReference type="SUPFAM" id="SSF53756">
    <property type="entry name" value="UDP-Glycosyltransferase/glycogen phosphorylase"/>
    <property type="match status" value="1"/>
</dbReference>
<dbReference type="Proteomes" id="UP000434916">
    <property type="component" value="Unassembled WGS sequence"/>
</dbReference>
<dbReference type="Proteomes" id="UP000482671">
    <property type="component" value="Unassembled WGS sequence"/>
</dbReference>
<evidence type="ECO:0000313" key="5">
    <source>
        <dbReference type="EMBL" id="RHC85921.1"/>
    </source>
</evidence>
<dbReference type="Pfam" id="PF00534">
    <property type="entry name" value="Glycos_transf_1"/>
    <property type="match status" value="1"/>
</dbReference>
<evidence type="ECO:0000313" key="3">
    <source>
        <dbReference type="EMBL" id="MTU39652.1"/>
    </source>
</evidence>
<dbReference type="EMBL" id="WNDD01000011">
    <property type="protein sequence ID" value="MTV02229.1"/>
    <property type="molecule type" value="Genomic_DNA"/>
</dbReference>
<dbReference type="EMBL" id="WNCN01000010">
    <property type="protein sequence ID" value="MTU39652.1"/>
    <property type="molecule type" value="Genomic_DNA"/>
</dbReference>
<evidence type="ECO:0000259" key="2">
    <source>
        <dbReference type="Pfam" id="PF13439"/>
    </source>
</evidence>
<dbReference type="Proteomes" id="UP000286260">
    <property type="component" value="Unassembled WGS sequence"/>
</dbReference>
<keyword evidence="7" id="KW-1185">Reference proteome</keyword>
<reference evidence="5 6" key="1">
    <citation type="submission" date="2018-08" db="EMBL/GenBank/DDBJ databases">
        <title>A genome reference for cultivated species of the human gut microbiota.</title>
        <authorList>
            <person name="Zou Y."/>
            <person name="Xue W."/>
            <person name="Luo G."/>
        </authorList>
    </citation>
    <scope>NUCLEOTIDE SEQUENCE [LARGE SCALE GENOMIC DNA]</scope>
    <source>
        <strain evidence="5 6">AM34-17</strain>
    </source>
</reference>
<proteinExistence type="predicted"/>
<dbReference type="InterPro" id="IPR028098">
    <property type="entry name" value="Glyco_trans_4-like_N"/>
</dbReference>
<gene>
    <name evidence="5" type="ORF">DW828_08125</name>
    <name evidence="3" type="ORF">GMD82_09205</name>
    <name evidence="4" type="ORF">GME02_11255</name>
</gene>
<accession>A0A3E4ZQX9</accession>
<comment type="caution">
    <text evidence="5">The sequence shown here is derived from an EMBL/GenBank/DDBJ whole genome shotgun (WGS) entry which is preliminary data.</text>
</comment>
<keyword evidence="5" id="KW-0808">Transferase</keyword>
<dbReference type="AlphaFoldDB" id="A0A3E4ZQX9"/>
<evidence type="ECO:0000313" key="7">
    <source>
        <dbReference type="Proteomes" id="UP000434916"/>
    </source>
</evidence>
<dbReference type="STRING" id="46503.ERS852463_00003"/>
<protein>
    <submittedName>
        <fullName evidence="5">Glycosyltransferase</fullName>
    </submittedName>
</protein>
<dbReference type="PANTHER" id="PTHR45947">
    <property type="entry name" value="SULFOQUINOVOSYL TRANSFERASE SQD2"/>
    <property type="match status" value="1"/>
</dbReference>
<dbReference type="Gene3D" id="3.40.50.2000">
    <property type="entry name" value="Glycogen Phosphorylase B"/>
    <property type="match status" value="2"/>
</dbReference>
<feature type="domain" description="Glycosyltransferase subfamily 4-like N-terminal" evidence="2">
    <location>
        <begin position="14"/>
        <end position="204"/>
    </location>
</feature>
<organism evidence="5 6">
    <name type="scientific">Parabacteroides merdae</name>
    <dbReference type="NCBI Taxonomy" id="46503"/>
    <lineage>
        <taxon>Bacteria</taxon>
        <taxon>Pseudomonadati</taxon>
        <taxon>Bacteroidota</taxon>
        <taxon>Bacteroidia</taxon>
        <taxon>Bacteroidales</taxon>
        <taxon>Tannerellaceae</taxon>
        <taxon>Parabacteroides</taxon>
    </lineage>
</organism>
<dbReference type="Pfam" id="PF13439">
    <property type="entry name" value="Glyco_transf_4"/>
    <property type="match status" value="1"/>
</dbReference>
<sequence>MKILQLNKYFYQKGGAETVFFNTISTLENRGHQVIPFALKNKKNKFSEYESYFVDYPELSESNIWTKITNIPSFIYNRQAAKQLERLILDKKPDIAHIHLLFNSLSVSILPVLQKYRIPTVMTVHDYRLICPAYTLTNGKGKICELCKDRHFIHCTLNRCSNGNLTNSMLLSLENSFRSCFYEPLNYIDKFIFVSKFAQKKHIEFNPGYASKAVQLYNFTPDIPTRINKKINHRYLLYFGRLSNEKGINSLLEAIRDIPEIDLKIIGRGPLSKEIGNNYPKNVSFLGFKEGQELKEYVKNALFTIVPSEWYENNPLSIIESLSLGTPVIGSNIGGIPELIQDEKTGFTFTMGSPADLTKTIRKAIAIPEEKLYEMSIACNKFAQQHFSADKHFNYLISIYQSILKASK</sequence>
<reference evidence="7 8" key="2">
    <citation type="journal article" date="2019" name="Nat. Med.">
        <title>A library of human gut bacterial isolates paired with longitudinal multiomics data enables mechanistic microbiome research.</title>
        <authorList>
            <person name="Poyet M."/>
            <person name="Groussin M."/>
            <person name="Gibbons S.M."/>
            <person name="Avila-Pacheco J."/>
            <person name="Jiang X."/>
            <person name="Kearney S.M."/>
            <person name="Perrotta A.R."/>
            <person name="Berdy B."/>
            <person name="Zhao S."/>
            <person name="Lieberman T.D."/>
            <person name="Swanson P.K."/>
            <person name="Smith M."/>
            <person name="Roesemann S."/>
            <person name="Alexander J.E."/>
            <person name="Rich S.A."/>
            <person name="Livny J."/>
            <person name="Vlamakis H."/>
            <person name="Clish C."/>
            <person name="Bullock K."/>
            <person name="Deik A."/>
            <person name="Scott J."/>
            <person name="Pierce K.A."/>
            <person name="Xavier R.J."/>
            <person name="Alm E.J."/>
        </authorList>
    </citation>
    <scope>NUCLEOTIDE SEQUENCE [LARGE SCALE GENOMIC DNA]</scope>
    <source>
        <strain evidence="4 8">BIOML-A11</strain>
        <strain evidence="3 7">BIOML-A29</strain>
    </source>
</reference>
<evidence type="ECO:0000313" key="8">
    <source>
        <dbReference type="Proteomes" id="UP000482671"/>
    </source>
</evidence>
<dbReference type="InterPro" id="IPR001296">
    <property type="entry name" value="Glyco_trans_1"/>
</dbReference>
<dbReference type="EMBL" id="QSII01000009">
    <property type="protein sequence ID" value="RHC85921.1"/>
    <property type="molecule type" value="Genomic_DNA"/>
</dbReference>
<dbReference type="RefSeq" id="WP_022321307.1">
    <property type="nucleotide sequence ID" value="NZ_BAABZJ010000001.1"/>
</dbReference>
<dbReference type="GO" id="GO:0016757">
    <property type="term" value="F:glycosyltransferase activity"/>
    <property type="evidence" value="ECO:0007669"/>
    <property type="project" value="InterPro"/>
</dbReference>
<dbReference type="InterPro" id="IPR050194">
    <property type="entry name" value="Glycosyltransferase_grp1"/>
</dbReference>
<dbReference type="PANTHER" id="PTHR45947:SF13">
    <property type="entry name" value="TRANSFERASE"/>
    <property type="match status" value="1"/>
</dbReference>
<evidence type="ECO:0000259" key="1">
    <source>
        <dbReference type="Pfam" id="PF00534"/>
    </source>
</evidence>